<protein>
    <submittedName>
        <fullName evidence="5">EFG_C domain-containing protein</fullName>
    </submittedName>
</protein>
<dbReference type="PANTHER" id="PTHR42908:SF3">
    <property type="entry name" value="ELONGATION FACTOR-LIKE GTPASE 1"/>
    <property type="match status" value="1"/>
</dbReference>
<dbReference type="PANTHER" id="PTHR42908">
    <property type="entry name" value="TRANSLATION ELONGATION FACTOR-RELATED"/>
    <property type="match status" value="1"/>
</dbReference>
<dbReference type="GO" id="GO:0043022">
    <property type="term" value="F:ribosome binding"/>
    <property type="evidence" value="ECO:0007669"/>
    <property type="project" value="TreeGrafter"/>
</dbReference>
<feature type="compositionally biased region" description="Polar residues" evidence="1">
    <location>
        <begin position="110"/>
        <end position="133"/>
    </location>
</feature>
<dbReference type="EMBL" id="UZAN01057053">
    <property type="protein sequence ID" value="VDP91504.1"/>
    <property type="molecule type" value="Genomic_DNA"/>
</dbReference>
<evidence type="ECO:0000313" key="4">
    <source>
        <dbReference type="Proteomes" id="UP000272942"/>
    </source>
</evidence>
<accession>A0A183B4U7</accession>
<dbReference type="WBParaSite" id="ECPE_0001427201-mRNA-1">
    <property type="protein sequence ID" value="ECPE_0001427201-mRNA-1"/>
    <property type="gene ID" value="ECPE_0001427201"/>
</dbReference>
<gene>
    <name evidence="3" type="ORF">ECPE_LOCUS14232</name>
</gene>
<evidence type="ECO:0000256" key="1">
    <source>
        <dbReference type="SAM" id="MobiDB-lite"/>
    </source>
</evidence>
<evidence type="ECO:0000313" key="3">
    <source>
        <dbReference type="EMBL" id="VDP91504.1"/>
    </source>
</evidence>
<feature type="region of interest" description="Disordered" evidence="1">
    <location>
        <begin position="95"/>
        <end position="158"/>
    </location>
</feature>
<dbReference type="GO" id="GO:0042256">
    <property type="term" value="P:cytosolic ribosome assembly"/>
    <property type="evidence" value="ECO:0007669"/>
    <property type="project" value="TreeGrafter"/>
</dbReference>
<evidence type="ECO:0000259" key="2">
    <source>
        <dbReference type="Pfam" id="PF00679"/>
    </source>
</evidence>
<evidence type="ECO:0000313" key="5">
    <source>
        <dbReference type="WBParaSite" id="ECPE_0001427201-mRNA-1"/>
    </source>
</evidence>
<dbReference type="AlphaFoldDB" id="A0A183B4U7"/>
<dbReference type="SUPFAM" id="SSF54980">
    <property type="entry name" value="EF-G C-terminal domain-like"/>
    <property type="match status" value="1"/>
</dbReference>
<dbReference type="Pfam" id="PF00679">
    <property type="entry name" value="EFG_C"/>
    <property type="match status" value="1"/>
</dbReference>
<reference evidence="5" key="1">
    <citation type="submission" date="2016-06" db="UniProtKB">
        <authorList>
            <consortium name="WormBaseParasite"/>
        </authorList>
    </citation>
    <scope>IDENTIFICATION</scope>
</reference>
<feature type="domain" description="Elongation factor EFG" evidence="2">
    <location>
        <begin position="3"/>
        <end position="52"/>
    </location>
</feature>
<dbReference type="GO" id="GO:1990904">
    <property type="term" value="C:ribonucleoprotein complex"/>
    <property type="evidence" value="ECO:0007669"/>
    <property type="project" value="TreeGrafter"/>
</dbReference>
<organism evidence="5">
    <name type="scientific">Echinostoma caproni</name>
    <dbReference type="NCBI Taxonomy" id="27848"/>
    <lineage>
        <taxon>Eukaryota</taxon>
        <taxon>Metazoa</taxon>
        <taxon>Spiralia</taxon>
        <taxon>Lophotrochozoa</taxon>
        <taxon>Platyhelminthes</taxon>
        <taxon>Trematoda</taxon>
        <taxon>Digenea</taxon>
        <taxon>Plagiorchiida</taxon>
        <taxon>Echinostomata</taxon>
        <taxon>Echinostomatoidea</taxon>
        <taxon>Echinostomatidae</taxon>
        <taxon>Echinostoma</taxon>
    </lineage>
</organism>
<sequence length="202" mass="22208">MFAVLRKRHGHVVSEDFREGENLFVISARLPVIESFGLADELRSRTNGIVNLPQLRPGGWELLDIDPTQRDLLFDGAGTKSGIIGIRSSNMADAFGTSARERKRGGKKMTGSSDSNIKQTYPTHRSDPSSTVLSKGKKVTNAGGPGGAAAPTDSDDEVIDDQIAQQTRVQRYLRDIRVRKGLSTNEQLVLYADKQRTLKKNK</sequence>
<dbReference type="Proteomes" id="UP000272942">
    <property type="component" value="Unassembled WGS sequence"/>
</dbReference>
<dbReference type="GO" id="GO:0003924">
    <property type="term" value="F:GTPase activity"/>
    <property type="evidence" value="ECO:0007669"/>
    <property type="project" value="TreeGrafter"/>
</dbReference>
<dbReference type="GO" id="GO:0005829">
    <property type="term" value="C:cytosol"/>
    <property type="evidence" value="ECO:0007669"/>
    <property type="project" value="TreeGrafter"/>
</dbReference>
<reference evidence="3 4" key="2">
    <citation type="submission" date="2018-11" db="EMBL/GenBank/DDBJ databases">
        <authorList>
            <consortium name="Pathogen Informatics"/>
        </authorList>
    </citation>
    <scope>NUCLEOTIDE SEQUENCE [LARGE SCALE GENOMIC DNA]</scope>
    <source>
        <strain evidence="3 4">Egypt</strain>
    </source>
</reference>
<dbReference type="OrthoDB" id="364892at2759"/>
<dbReference type="InterPro" id="IPR000640">
    <property type="entry name" value="EFG_V-like"/>
</dbReference>
<proteinExistence type="predicted"/>
<dbReference type="InterPro" id="IPR035647">
    <property type="entry name" value="EFG_III/V"/>
</dbReference>
<keyword evidence="4" id="KW-1185">Reference proteome</keyword>
<name>A0A183B4U7_9TREM</name>
<dbReference type="Gene3D" id="3.30.70.240">
    <property type="match status" value="1"/>
</dbReference>